<evidence type="ECO:0000313" key="2">
    <source>
        <dbReference type="EMBL" id="KAF9791950.1"/>
    </source>
</evidence>
<accession>A0A9P6HP42</accession>
<dbReference type="GO" id="GO:0006508">
    <property type="term" value="P:proteolysis"/>
    <property type="evidence" value="ECO:0007669"/>
    <property type="project" value="InterPro"/>
</dbReference>
<dbReference type="GO" id="GO:0008236">
    <property type="term" value="F:serine-type peptidase activity"/>
    <property type="evidence" value="ECO:0007669"/>
    <property type="project" value="InterPro"/>
</dbReference>
<comment type="caution">
    <text evidence="2">The sequence shown here is derived from an EMBL/GenBank/DDBJ whole genome shotgun (WGS) entry which is preliminary data.</text>
</comment>
<dbReference type="InterPro" id="IPR001375">
    <property type="entry name" value="Peptidase_S9_cat"/>
</dbReference>
<feature type="domain" description="Peptidase S9 prolyl oligopeptidase catalytic" evidence="1">
    <location>
        <begin position="452"/>
        <end position="666"/>
    </location>
</feature>
<dbReference type="AlphaFoldDB" id="A0A9P6HP42"/>
<organism evidence="2 3">
    <name type="scientific">Thelephora terrestris</name>
    <dbReference type="NCBI Taxonomy" id="56493"/>
    <lineage>
        <taxon>Eukaryota</taxon>
        <taxon>Fungi</taxon>
        <taxon>Dikarya</taxon>
        <taxon>Basidiomycota</taxon>
        <taxon>Agaricomycotina</taxon>
        <taxon>Agaricomycetes</taxon>
        <taxon>Thelephorales</taxon>
        <taxon>Thelephoraceae</taxon>
        <taxon>Thelephora</taxon>
    </lineage>
</organism>
<keyword evidence="2" id="KW-0378">Hydrolase</keyword>
<keyword evidence="3" id="KW-1185">Reference proteome</keyword>
<dbReference type="Proteomes" id="UP000736335">
    <property type="component" value="Unassembled WGS sequence"/>
</dbReference>
<dbReference type="Gene3D" id="3.40.50.1820">
    <property type="entry name" value="alpha/beta hydrolase"/>
    <property type="match status" value="1"/>
</dbReference>
<reference evidence="2" key="1">
    <citation type="journal article" date="2020" name="Nat. Commun.">
        <title>Large-scale genome sequencing of mycorrhizal fungi provides insights into the early evolution of symbiotic traits.</title>
        <authorList>
            <person name="Miyauchi S."/>
            <person name="Kiss E."/>
            <person name="Kuo A."/>
            <person name="Drula E."/>
            <person name="Kohler A."/>
            <person name="Sanchez-Garcia M."/>
            <person name="Morin E."/>
            <person name="Andreopoulos B."/>
            <person name="Barry K.W."/>
            <person name="Bonito G."/>
            <person name="Buee M."/>
            <person name="Carver A."/>
            <person name="Chen C."/>
            <person name="Cichocki N."/>
            <person name="Clum A."/>
            <person name="Culley D."/>
            <person name="Crous P.W."/>
            <person name="Fauchery L."/>
            <person name="Girlanda M."/>
            <person name="Hayes R.D."/>
            <person name="Keri Z."/>
            <person name="LaButti K."/>
            <person name="Lipzen A."/>
            <person name="Lombard V."/>
            <person name="Magnuson J."/>
            <person name="Maillard F."/>
            <person name="Murat C."/>
            <person name="Nolan M."/>
            <person name="Ohm R.A."/>
            <person name="Pangilinan J."/>
            <person name="Pereira M.F."/>
            <person name="Perotto S."/>
            <person name="Peter M."/>
            <person name="Pfister S."/>
            <person name="Riley R."/>
            <person name="Sitrit Y."/>
            <person name="Stielow J.B."/>
            <person name="Szollosi G."/>
            <person name="Zifcakova L."/>
            <person name="Stursova M."/>
            <person name="Spatafora J.W."/>
            <person name="Tedersoo L."/>
            <person name="Vaario L.M."/>
            <person name="Yamada A."/>
            <person name="Yan M."/>
            <person name="Wang P."/>
            <person name="Xu J."/>
            <person name="Bruns T."/>
            <person name="Baldrian P."/>
            <person name="Vilgalys R."/>
            <person name="Dunand C."/>
            <person name="Henrissat B."/>
            <person name="Grigoriev I.V."/>
            <person name="Hibbett D."/>
            <person name="Nagy L.G."/>
            <person name="Martin F.M."/>
        </authorList>
    </citation>
    <scope>NUCLEOTIDE SEQUENCE</scope>
    <source>
        <strain evidence="2">UH-Tt-Lm1</strain>
    </source>
</reference>
<sequence>MSPKAAPYGTWHSPITSDAIVENAINISSIFIDPITSSVYHIEARPGEAGRCVIVDTLNGKDIFGPGWNARSRVEEYGGGAAIAYGGVVYFSSLTDLRVYSVDVGSEKEAEPVAVTPENKNHRFADFAVIPTHPHLLIAILEDHTRPSPSEVETYLVLINTSKKAIFPVVSGADFYASPRFSPDGEHLVWQQWWHPNMPWQGAEIYLAEVTVSDDGEKVEFGERSLVGGVKGQVSAAYPLWITNETVLFTSDASGYQNPRSYSTLTGKSVPVFPIPVEMDFSLPGWLLGQSYSAVLDEKGERVLYSVMKNGRSALYVVGVSTGVFSEIKSQFVEISSVQSIPKTGEVFFIGGQSSAPSEIVSFTFQPSNASKPPPFKTLKSTSSSITSSFPSGIISVAESITIKVPPNDDPVHLNFYPPKNPEYLGGVDGEKPPCVFGVHGGPTGMSGQVLNWGRQYFTSRGWAWVEVNYGGSYGYGRLYIDRLQGQWGISEVRDCILAAQHLSTSLNLIDPSRIFIRGGSAGGYTVLAAISSPPPDTPSEFKWTGAASLYGISDLRRLADDTHKFESKYLEGLLGGSYEDVPEVYKERSPVSHVDKIDTPLLILQGSEDAVVPPSQAELIVQSLEERGKKVKYILFQGEGHGWRKAENIKAGLEAELSWYEDLIGVTQTEA</sequence>
<name>A0A9P6HP42_9AGAM</name>
<evidence type="ECO:0000313" key="3">
    <source>
        <dbReference type="Proteomes" id="UP000736335"/>
    </source>
</evidence>
<dbReference type="InterPro" id="IPR011042">
    <property type="entry name" value="6-blade_b-propeller_TolB-like"/>
</dbReference>
<dbReference type="OrthoDB" id="43744at2759"/>
<dbReference type="PANTHER" id="PTHR43056">
    <property type="entry name" value="PEPTIDASE S9 PROLYL OLIGOPEPTIDASE"/>
    <property type="match status" value="1"/>
</dbReference>
<gene>
    <name evidence="2" type="ORF">BJ322DRAFT_1026356</name>
</gene>
<dbReference type="Pfam" id="PF00326">
    <property type="entry name" value="Peptidase_S9"/>
    <property type="match status" value="1"/>
</dbReference>
<reference evidence="2" key="2">
    <citation type="submission" date="2020-11" db="EMBL/GenBank/DDBJ databases">
        <authorList>
            <consortium name="DOE Joint Genome Institute"/>
            <person name="Kuo A."/>
            <person name="Miyauchi S."/>
            <person name="Kiss E."/>
            <person name="Drula E."/>
            <person name="Kohler A."/>
            <person name="Sanchez-Garcia M."/>
            <person name="Andreopoulos B."/>
            <person name="Barry K.W."/>
            <person name="Bonito G."/>
            <person name="Buee M."/>
            <person name="Carver A."/>
            <person name="Chen C."/>
            <person name="Cichocki N."/>
            <person name="Clum A."/>
            <person name="Culley D."/>
            <person name="Crous P.W."/>
            <person name="Fauchery L."/>
            <person name="Girlanda M."/>
            <person name="Hayes R."/>
            <person name="Keri Z."/>
            <person name="Labutti K."/>
            <person name="Lipzen A."/>
            <person name="Lombard V."/>
            <person name="Magnuson J."/>
            <person name="Maillard F."/>
            <person name="Morin E."/>
            <person name="Murat C."/>
            <person name="Nolan M."/>
            <person name="Ohm R."/>
            <person name="Pangilinan J."/>
            <person name="Pereira M."/>
            <person name="Perotto S."/>
            <person name="Peter M."/>
            <person name="Riley R."/>
            <person name="Sitrit Y."/>
            <person name="Stielow B."/>
            <person name="Szollosi G."/>
            <person name="Zifcakova L."/>
            <person name="Stursova M."/>
            <person name="Spatafora J.W."/>
            <person name="Tedersoo L."/>
            <person name="Vaario L.-M."/>
            <person name="Yamada A."/>
            <person name="Yan M."/>
            <person name="Wang P."/>
            <person name="Xu J."/>
            <person name="Bruns T."/>
            <person name="Baldrian P."/>
            <person name="Vilgalys R."/>
            <person name="Henrissat B."/>
            <person name="Grigoriev I.V."/>
            <person name="Hibbett D."/>
            <person name="Nagy L.G."/>
            <person name="Martin F.M."/>
        </authorList>
    </citation>
    <scope>NUCLEOTIDE SEQUENCE</scope>
    <source>
        <strain evidence="2">UH-Tt-Lm1</strain>
    </source>
</reference>
<dbReference type="SUPFAM" id="SSF53474">
    <property type="entry name" value="alpha/beta-Hydrolases"/>
    <property type="match status" value="1"/>
</dbReference>
<protein>
    <submittedName>
        <fullName evidence="2">Alpha/Beta hydrolase protein</fullName>
    </submittedName>
</protein>
<dbReference type="Gene3D" id="2.120.10.30">
    <property type="entry name" value="TolB, C-terminal domain"/>
    <property type="match status" value="1"/>
</dbReference>
<dbReference type="EMBL" id="WIUZ02000001">
    <property type="protein sequence ID" value="KAF9791950.1"/>
    <property type="molecule type" value="Genomic_DNA"/>
</dbReference>
<dbReference type="InterPro" id="IPR029058">
    <property type="entry name" value="AB_hydrolase_fold"/>
</dbReference>
<dbReference type="PANTHER" id="PTHR43056:SF5">
    <property type="entry name" value="PEPTIDASE S9 PROLYL OLIGOPEPTIDASE CATALYTIC DOMAIN-CONTAINING PROTEIN"/>
    <property type="match status" value="1"/>
</dbReference>
<evidence type="ECO:0000259" key="1">
    <source>
        <dbReference type="Pfam" id="PF00326"/>
    </source>
</evidence>
<dbReference type="SUPFAM" id="SSF82171">
    <property type="entry name" value="DPP6 N-terminal domain-like"/>
    <property type="match status" value="1"/>
</dbReference>
<proteinExistence type="predicted"/>
<dbReference type="InterPro" id="IPR050585">
    <property type="entry name" value="Xaa-Pro_dipeptidyl-ppase/CocE"/>
</dbReference>